<dbReference type="InterPro" id="IPR023753">
    <property type="entry name" value="FAD/NAD-binding_dom"/>
</dbReference>
<accession>A0ABQ4K6A8</accession>
<dbReference type="Proteomes" id="UP000680279">
    <property type="component" value="Unassembled WGS sequence"/>
</dbReference>
<dbReference type="InterPro" id="IPR015904">
    <property type="entry name" value="Sulphide_quinone_reductase"/>
</dbReference>
<comment type="caution">
    <text evidence="2">The sequence shown here is derived from an EMBL/GenBank/DDBJ whole genome shotgun (WGS) entry which is preliminary data.</text>
</comment>
<dbReference type="Pfam" id="PF07992">
    <property type="entry name" value="Pyr_redox_2"/>
    <property type="match status" value="1"/>
</dbReference>
<protein>
    <submittedName>
        <fullName evidence="2">Pyridine nucleotide-disulfide oxidoreductase</fullName>
    </submittedName>
</protein>
<dbReference type="InterPro" id="IPR036188">
    <property type="entry name" value="FAD/NAD-bd_sf"/>
</dbReference>
<feature type="domain" description="FAD/NAD(P)-binding" evidence="1">
    <location>
        <begin position="5"/>
        <end position="126"/>
    </location>
</feature>
<dbReference type="EMBL" id="BOQT01000008">
    <property type="protein sequence ID" value="GIN21265.1"/>
    <property type="molecule type" value="Genomic_DNA"/>
</dbReference>
<gene>
    <name evidence="2" type="ORF">J1TS3_23990</name>
</gene>
<dbReference type="PANTHER" id="PTHR10632:SF2">
    <property type="entry name" value="SULFIDE:QUINONE OXIDOREDUCTASE, MITOCHONDRIAL"/>
    <property type="match status" value="1"/>
</dbReference>
<evidence type="ECO:0000313" key="2">
    <source>
        <dbReference type="EMBL" id="GIN21265.1"/>
    </source>
</evidence>
<organism evidence="2 3">
    <name type="scientific">Siminovitchia fordii</name>
    <dbReference type="NCBI Taxonomy" id="254759"/>
    <lineage>
        <taxon>Bacteria</taxon>
        <taxon>Bacillati</taxon>
        <taxon>Bacillota</taxon>
        <taxon>Bacilli</taxon>
        <taxon>Bacillales</taxon>
        <taxon>Bacillaceae</taxon>
        <taxon>Siminovitchia</taxon>
    </lineage>
</organism>
<dbReference type="PANTHER" id="PTHR10632">
    <property type="entry name" value="SULFIDE:QUINONE OXIDOREDUCTASE"/>
    <property type="match status" value="1"/>
</dbReference>
<name>A0ABQ4K6A8_9BACI</name>
<sequence length="397" mass="45036">MGKHYRIVIIGGGTAGISTAAKLLKELRSLAGDIVIIDPAEKHYYQPLWTLVGGGEVKKEETQRRMEDLIPEGADWIKSEVTSIEPEEHYIQLSDGNKLEYEYLIVAAGIEVHWEGIKGLMDTIGKNGVCTNYSYQYTDYTWEVIRNFKGGNAVFTHPATPIKCGGAPQKIMYLADDHFRRTGVREKTKIIFGSANPAIFDVTKYRLALEKVLERKKIDTRFKFNLIEIKGDQKEAVFEHIETKEQTIVKYDMLHVTPPMRAPAFIRTSTLADESGWVDVHPYTLQHQKYEHIFSLGDCSNLPTSKTGAAIRKQYPVVVNNILSLMKGEAPGAKYDGYTSCPLVTGYNTLILAEFNYEKEPTESFPINQAKERRSMYIMKKDMLPIIYWNGMLKGTM</sequence>
<dbReference type="SUPFAM" id="SSF51905">
    <property type="entry name" value="FAD/NAD(P)-binding domain"/>
    <property type="match status" value="2"/>
</dbReference>
<reference evidence="2 3" key="1">
    <citation type="submission" date="2021-03" db="EMBL/GenBank/DDBJ databases">
        <title>Antimicrobial resistance genes in bacteria isolated from Japanese honey, and their potential for conferring macrolide and lincosamide resistance in the American foulbrood pathogen Paenibacillus larvae.</title>
        <authorList>
            <person name="Okamoto M."/>
            <person name="Kumagai M."/>
            <person name="Kanamori H."/>
            <person name="Takamatsu D."/>
        </authorList>
    </citation>
    <scope>NUCLEOTIDE SEQUENCE [LARGE SCALE GENOMIC DNA]</scope>
    <source>
        <strain evidence="2 3">J1TS3</strain>
    </source>
</reference>
<proteinExistence type="predicted"/>
<dbReference type="RefSeq" id="WP_212963125.1">
    <property type="nucleotide sequence ID" value="NZ_BOQT01000008.1"/>
</dbReference>
<evidence type="ECO:0000313" key="3">
    <source>
        <dbReference type="Proteomes" id="UP000680279"/>
    </source>
</evidence>
<dbReference type="Gene3D" id="3.50.50.60">
    <property type="entry name" value="FAD/NAD(P)-binding domain"/>
    <property type="match status" value="2"/>
</dbReference>
<evidence type="ECO:0000259" key="1">
    <source>
        <dbReference type="Pfam" id="PF07992"/>
    </source>
</evidence>
<keyword evidence="3" id="KW-1185">Reference proteome</keyword>